<name>A0ABM1ZUR2_AEDAL</name>
<evidence type="ECO:0000313" key="3">
    <source>
        <dbReference type="Proteomes" id="UP000069940"/>
    </source>
</evidence>
<reference evidence="3" key="1">
    <citation type="journal article" date="2015" name="Proc. Natl. Acad. Sci. U.S.A.">
        <title>Genome sequence of the Asian Tiger mosquito, Aedes albopictus, reveals insights into its biology, genetics, and evolution.</title>
        <authorList>
            <person name="Chen X.G."/>
            <person name="Jiang X."/>
            <person name="Gu J."/>
            <person name="Xu M."/>
            <person name="Wu Y."/>
            <person name="Deng Y."/>
            <person name="Zhang C."/>
            <person name="Bonizzoni M."/>
            <person name="Dermauw W."/>
            <person name="Vontas J."/>
            <person name="Armbruster P."/>
            <person name="Huang X."/>
            <person name="Yang Y."/>
            <person name="Zhang H."/>
            <person name="He W."/>
            <person name="Peng H."/>
            <person name="Liu Y."/>
            <person name="Wu K."/>
            <person name="Chen J."/>
            <person name="Lirakis M."/>
            <person name="Topalis P."/>
            <person name="Van Leeuwen T."/>
            <person name="Hall A.B."/>
            <person name="Jiang X."/>
            <person name="Thorpe C."/>
            <person name="Mueller R.L."/>
            <person name="Sun C."/>
            <person name="Waterhouse R.M."/>
            <person name="Yan G."/>
            <person name="Tu Z.J."/>
            <person name="Fang X."/>
            <person name="James A.A."/>
        </authorList>
    </citation>
    <scope>NUCLEOTIDE SEQUENCE [LARGE SCALE GENOMIC DNA]</scope>
    <source>
        <strain evidence="3">Foshan</strain>
    </source>
</reference>
<feature type="region of interest" description="Disordered" evidence="1">
    <location>
        <begin position="303"/>
        <end position="353"/>
    </location>
</feature>
<sequence>MTYCSNCFKEISSDGNRLSVTEKPLFSTVTEDQEMSRFLYRLTQEIVTSRNFSDANITRICRKHYRNSTYPDKERLVKTINDLKRKLEVQLGDLEHGSSEASSIEKRRCSCKKPKRASQHGVEEIHQDKCISVQSFNKQPGLMVNHAVQMEGSSLHQHFSPLATKHCSDPFQKCRDEISSTDSISTITTYNFSSPLYSGSPVVNPRKSLEETQTLIGQILSNPDQDDRMEDLMDSCCGRTKNSADSSADMVMRMAASDRVFLGRNDPKCPLHRCDEFGQSSAACGAAPGGCGGGCGSGLPLPRPNTVEVESPQATCCGKRKSKKAGARKDSTSGKRKNGKKDKGCEQNRCAKK</sequence>
<evidence type="ECO:0000256" key="1">
    <source>
        <dbReference type="SAM" id="MobiDB-lite"/>
    </source>
</evidence>
<dbReference type="RefSeq" id="XP_062715279.1">
    <property type="nucleotide sequence ID" value="XM_062859295.1"/>
</dbReference>
<evidence type="ECO:0000313" key="2">
    <source>
        <dbReference type="EnsemblMetazoa" id="AALFPA23_021834.P32338"/>
    </source>
</evidence>
<dbReference type="GeneID" id="109422522"/>
<dbReference type="Proteomes" id="UP000069940">
    <property type="component" value="Unassembled WGS sequence"/>
</dbReference>
<protein>
    <submittedName>
        <fullName evidence="2">Uncharacterized protein</fullName>
    </submittedName>
</protein>
<reference evidence="2" key="2">
    <citation type="submission" date="2025-05" db="UniProtKB">
        <authorList>
            <consortium name="EnsemblMetazoa"/>
        </authorList>
    </citation>
    <scope>IDENTIFICATION</scope>
    <source>
        <strain evidence="2">Foshan</strain>
    </source>
</reference>
<proteinExistence type="predicted"/>
<keyword evidence="3" id="KW-1185">Reference proteome</keyword>
<organism evidence="2 3">
    <name type="scientific">Aedes albopictus</name>
    <name type="common">Asian tiger mosquito</name>
    <name type="synonym">Stegomyia albopicta</name>
    <dbReference type="NCBI Taxonomy" id="7160"/>
    <lineage>
        <taxon>Eukaryota</taxon>
        <taxon>Metazoa</taxon>
        <taxon>Ecdysozoa</taxon>
        <taxon>Arthropoda</taxon>
        <taxon>Hexapoda</taxon>
        <taxon>Insecta</taxon>
        <taxon>Pterygota</taxon>
        <taxon>Neoptera</taxon>
        <taxon>Endopterygota</taxon>
        <taxon>Diptera</taxon>
        <taxon>Nematocera</taxon>
        <taxon>Culicoidea</taxon>
        <taxon>Culicidae</taxon>
        <taxon>Culicinae</taxon>
        <taxon>Aedini</taxon>
        <taxon>Aedes</taxon>
        <taxon>Stegomyia</taxon>
    </lineage>
</organism>
<accession>A0ABM1ZUR2</accession>
<dbReference type="EnsemblMetazoa" id="AALFPA23_021834.R32338">
    <property type="protein sequence ID" value="AALFPA23_021834.P32338"/>
    <property type="gene ID" value="AALFPA23_021834"/>
</dbReference>